<dbReference type="Gene3D" id="3.40.50.2000">
    <property type="entry name" value="Glycogen Phosphorylase B"/>
    <property type="match status" value="2"/>
</dbReference>
<dbReference type="NCBIfam" id="TIGR02195">
    <property type="entry name" value="heptsyl_trn_II"/>
    <property type="match status" value="1"/>
</dbReference>
<dbReference type="PANTHER" id="PTHR30160:SF1">
    <property type="entry name" value="LIPOPOLYSACCHARIDE 1,2-N-ACETYLGLUCOSAMINETRANSFERASE-RELATED"/>
    <property type="match status" value="1"/>
</dbReference>
<dbReference type="InterPro" id="IPR051199">
    <property type="entry name" value="LPS_LOS_Heptosyltrfase"/>
</dbReference>
<evidence type="ECO:0000313" key="6">
    <source>
        <dbReference type="EMBL" id="TYB34892.1"/>
    </source>
</evidence>
<evidence type="ECO:0000256" key="3">
    <source>
        <dbReference type="ARBA" id="ARBA00043995"/>
    </source>
</evidence>
<gene>
    <name evidence="6" type="primary">waaF</name>
    <name evidence="6" type="ORF">FXF49_01785</name>
</gene>
<dbReference type="Proteomes" id="UP000323337">
    <property type="component" value="Unassembled WGS sequence"/>
</dbReference>
<evidence type="ECO:0000256" key="4">
    <source>
        <dbReference type="ARBA" id="ARBA00044042"/>
    </source>
</evidence>
<reference evidence="6 7" key="1">
    <citation type="submission" date="2019-08" db="EMBL/GenBank/DDBJ databases">
        <title>Genomic characterization of a novel candidate phylum (ARYD3) from a high temperature, high salinity tertiary oil reservoir in north central Oklahoma, USA.</title>
        <authorList>
            <person name="Youssef N.H."/>
            <person name="Yadav A."/>
            <person name="Elshahed M.S."/>
        </authorList>
    </citation>
    <scope>NUCLEOTIDE SEQUENCE [LARGE SCALE GENOMIC DNA]</scope>
    <source>
        <strain evidence="6">ARYD1</strain>
    </source>
</reference>
<dbReference type="GO" id="GO:0009244">
    <property type="term" value="P:lipopolysaccharide core region biosynthetic process"/>
    <property type="evidence" value="ECO:0007669"/>
    <property type="project" value="TreeGrafter"/>
</dbReference>
<evidence type="ECO:0000256" key="5">
    <source>
        <dbReference type="ARBA" id="ARBA00047503"/>
    </source>
</evidence>
<organism evidence="6 7">
    <name type="scientific">Flexistipes sinusarabici</name>
    <dbReference type="NCBI Taxonomy" id="2352"/>
    <lineage>
        <taxon>Bacteria</taxon>
        <taxon>Pseudomonadati</taxon>
        <taxon>Deferribacterota</taxon>
        <taxon>Deferribacteres</taxon>
        <taxon>Deferribacterales</taxon>
        <taxon>Flexistipitaceae</taxon>
        <taxon>Flexistipes</taxon>
    </lineage>
</organism>
<dbReference type="PANTHER" id="PTHR30160">
    <property type="entry name" value="TETRAACYLDISACCHARIDE 4'-KINASE-RELATED"/>
    <property type="match status" value="1"/>
</dbReference>
<dbReference type="CDD" id="cd03789">
    <property type="entry name" value="GT9_LPS_heptosyltransferase"/>
    <property type="match status" value="1"/>
</dbReference>
<dbReference type="Pfam" id="PF01075">
    <property type="entry name" value="Glyco_transf_9"/>
    <property type="match status" value="1"/>
</dbReference>
<comment type="caution">
    <text evidence="6">The sequence shown here is derived from an EMBL/GenBank/DDBJ whole genome shotgun (WGS) entry which is preliminary data.</text>
</comment>
<dbReference type="SUPFAM" id="SSF53756">
    <property type="entry name" value="UDP-Glycosyltransferase/glycogen phosphorylase"/>
    <property type="match status" value="1"/>
</dbReference>
<name>A0A5D0MQM6_FLESI</name>
<evidence type="ECO:0000256" key="2">
    <source>
        <dbReference type="ARBA" id="ARBA00022679"/>
    </source>
</evidence>
<dbReference type="AlphaFoldDB" id="A0A5D0MQM6"/>
<evidence type="ECO:0000313" key="7">
    <source>
        <dbReference type="Proteomes" id="UP000323337"/>
    </source>
</evidence>
<proteinExistence type="inferred from homology"/>
<sequence>MTEIRLHRILIFNPSFIGDSILTTPLVNALSKIYPGAKIYFCVRPESADLFKCLENVQEVITFDKRGDYKGLTGLWKFACKLREYNFDMILTAHKSFRSLLTLKLSGCKNIIGFKQSSLSFLLDKKSDRNMKLHEVERNLSLLSKIWDEFTLEKAKKLGSSPRVCEDSEYEKKVSTFLNTFRKESKKIVGIAPASVWNTKMWPVENYATIIEKMYFKGVYSLVISSPREYGVIEDLKEECCVPFMDFAGKTSLTELASIIDNLDLLICNDSAPMHIAAALETPLVALFGPTTESLGFFPYGRGQREVVEIKDLYCRPCALHGGRRCPEKHFRCMRDIKPENVMAVAEELLT</sequence>
<keyword evidence="1" id="KW-0328">Glycosyltransferase</keyword>
<accession>A0A5D0MQM6</accession>
<evidence type="ECO:0000256" key="1">
    <source>
        <dbReference type="ARBA" id="ARBA00022676"/>
    </source>
</evidence>
<keyword evidence="2 6" id="KW-0808">Transferase</keyword>
<dbReference type="InterPro" id="IPR011910">
    <property type="entry name" value="RfaF"/>
</dbReference>
<comment type="similarity">
    <text evidence="3">Belongs to the glycosyltransferase 9 family.</text>
</comment>
<dbReference type="EC" id="2.4.99.24" evidence="4"/>
<protein>
    <recommendedName>
        <fullName evidence="4">lipopolysaccharide heptosyltransferase II</fullName>
        <ecNumber evidence="4">2.4.99.24</ecNumber>
    </recommendedName>
</protein>
<dbReference type="EMBL" id="VSIV01000051">
    <property type="protein sequence ID" value="TYB34892.1"/>
    <property type="molecule type" value="Genomic_DNA"/>
</dbReference>
<dbReference type="InterPro" id="IPR002201">
    <property type="entry name" value="Glyco_trans_9"/>
</dbReference>
<dbReference type="GO" id="GO:0005829">
    <property type="term" value="C:cytosol"/>
    <property type="evidence" value="ECO:0007669"/>
    <property type="project" value="TreeGrafter"/>
</dbReference>
<comment type="catalytic activity">
    <reaction evidence="5">
        <text>an L-alpha-D-Hep-(1-&gt;5)-[alpha-Kdo-(2-&gt;4)]-alpha-Kdo-(2-&gt;6)-lipid A + ADP-L-glycero-beta-D-manno-heptose = an L-alpha-D-Hep-(1-&gt;3)-L-alpha-D-Hep-(1-&gt;5)-[alpha-Kdo-(2-&gt;4)]-alpha-Kdo-(2-&gt;6)-lipid A + ADP + H(+)</text>
        <dbReference type="Rhea" id="RHEA:74071"/>
        <dbReference type="ChEBI" id="CHEBI:15378"/>
        <dbReference type="ChEBI" id="CHEBI:61506"/>
        <dbReference type="ChEBI" id="CHEBI:193068"/>
        <dbReference type="ChEBI" id="CHEBI:193069"/>
        <dbReference type="ChEBI" id="CHEBI:456216"/>
        <dbReference type="EC" id="2.4.99.24"/>
    </reaction>
</comment>
<dbReference type="GO" id="GO:0008713">
    <property type="term" value="F:ADP-heptose-lipopolysaccharide heptosyltransferase activity"/>
    <property type="evidence" value="ECO:0007669"/>
    <property type="project" value="UniProtKB-EC"/>
</dbReference>